<comment type="caution">
    <text evidence="2">The sequence shown here is derived from an EMBL/GenBank/DDBJ whole genome shotgun (WGS) entry which is preliminary data.</text>
</comment>
<dbReference type="Proteomes" id="UP000824063">
    <property type="component" value="Unassembled WGS sequence"/>
</dbReference>
<dbReference type="GO" id="GO:0016020">
    <property type="term" value="C:membrane"/>
    <property type="evidence" value="ECO:0007669"/>
    <property type="project" value="GOC"/>
</dbReference>
<dbReference type="PANTHER" id="PTHR14859">
    <property type="entry name" value="CALCOFLUOR WHITE HYPERSENSITIVE PROTEIN PRECURSOR"/>
    <property type="match status" value="1"/>
</dbReference>
<dbReference type="AlphaFoldDB" id="A0A9D2F9Z2"/>
<accession>A0A9D2F9Z2</accession>
<dbReference type="Gene3D" id="3.60.10.10">
    <property type="entry name" value="Endonuclease/exonuclease/phosphatase"/>
    <property type="match status" value="1"/>
</dbReference>
<dbReference type="PANTHER" id="PTHR14859:SF1">
    <property type="entry name" value="PGAP2-INTERACTING PROTEIN"/>
    <property type="match status" value="1"/>
</dbReference>
<dbReference type="InterPro" id="IPR051916">
    <property type="entry name" value="GPI-anchor_lipid_remodeler"/>
</dbReference>
<gene>
    <name evidence="2" type="ORF">IAA20_11215</name>
</gene>
<feature type="domain" description="Endonuclease/exonuclease/phosphatase" evidence="1">
    <location>
        <begin position="20"/>
        <end position="262"/>
    </location>
</feature>
<keyword evidence="2" id="KW-0255">Endonuclease</keyword>
<evidence type="ECO:0000313" key="3">
    <source>
        <dbReference type="Proteomes" id="UP000824063"/>
    </source>
</evidence>
<dbReference type="GO" id="GO:0006506">
    <property type="term" value="P:GPI anchor biosynthetic process"/>
    <property type="evidence" value="ECO:0007669"/>
    <property type="project" value="TreeGrafter"/>
</dbReference>
<reference evidence="2" key="1">
    <citation type="journal article" date="2021" name="PeerJ">
        <title>Extensive microbial diversity within the chicken gut microbiome revealed by metagenomics and culture.</title>
        <authorList>
            <person name="Gilroy R."/>
            <person name="Ravi A."/>
            <person name="Getino M."/>
            <person name="Pursley I."/>
            <person name="Horton D.L."/>
            <person name="Alikhan N.F."/>
            <person name="Baker D."/>
            <person name="Gharbi K."/>
            <person name="Hall N."/>
            <person name="Watson M."/>
            <person name="Adriaenssens E.M."/>
            <person name="Foster-Nyarko E."/>
            <person name="Jarju S."/>
            <person name="Secka A."/>
            <person name="Antonio M."/>
            <person name="Oren A."/>
            <person name="Chaudhuri R.R."/>
            <person name="La Ragione R."/>
            <person name="Hildebrand F."/>
            <person name="Pallen M.J."/>
        </authorList>
    </citation>
    <scope>NUCLEOTIDE SEQUENCE</scope>
    <source>
        <strain evidence="2">CHK172-16539</strain>
    </source>
</reference>
<dbReference type="CDD" id="cd09079">
    <property type="entry name" value="RgfB-like"/>
    <property type="match status" value="1"/>
</dbReference>
<dbReference type="InterPro" id="IPR036691">
    <property type="entry name" value="Endo/exonu/phosph_ase_sf"/>
</dbReference>
<evidence type="ECO:0000259" key="1">
    <source>
        <dbReference type="Pfam" id="PF03372"/>
    </source>
</evidence>
<dbReference type="EMBL" id="DXBN01000259">
    <property type="protein sequence ID" value="HIZ54497.1"/>
    <property type="molecule type" value="Genomic_DNA"/>
</dbReference>
<keyword evidence="2" id="KW-0540">Nuclease</keyword>
<dbReference type="Pfam" id="PF03372">
    <property type="entry name" value="Exo_endo_phos"/>
    <property type="match status" value="1"/>
</dbReference>
<proteinExistence type="predicted"/>
<evidence type="ECO:0000313" key="2">
    <source>
        <dbReference type="EMBL" id="HIZ54497.1"/>
    </source>
</evidence>
<dbReference type="SUPFAM" id="SSF56219">
    <property type="entry name" value="DNase I-like"/>
    <property type="match status" value="1"/>
</dbReference>
<sequence>MKILTLNCHSWLEENKEVKFQQLVDKIIEEDFDVIALQEVNQTQGEEAGILDEWYCFNNDTWPILRDNFALALSEALLVEDKEYYWTWGFSHLSYGRFEEGLALFSKEPLLATVTQVSECSDTADARRRILVSGVTETNGELVTVGSIHHSWWANDAFKIEWQGMEKALMDNQNPLILAGDFNQIAGTVGHELVLNSPLKLKDSFEIAETTVGEATIEGPIDGWNDHEGSLRIDYVFVSEGIQVKNHTVTFDGVHAPLVSDHYGIMVELELIKVSV</sequence>
<reference evidence="2" key="2">
    <citation type="submission" date="2021-04" db="EMBL/GenBank/DDBJ databases">
        <authorList>
            <person name="Gilroy R."/>
        </authorList>
    </citation>
    <scope>NUCLEOTIDE SEQUENCE</scope>
    <source>
        <strain evidence="2">CHK172-16539</strain>
    </source>
</reference>
<dbReference type="InterPro" id="IPR005135">
    <property type="entry name" value="Endo/exonuclease/phosphatase"/>
</dbReference>
<keyword evidence="2" id="KW-0378">Hydrolase</keyword>
<protein>
    <submittedName>
        <fullName evidence="2">Endonuclease/exonuclease/phosphatase family protein</fullName>
    </submittedName>
</protein>
<organism evidence="2 3">
    <name type="scientific">Candidatus Enterococcus avicola</name>
    <dbReference type="NCBI Taxonomy" id="2838561"/>
    <lineage>
        <taxon>Bacteria</taxon>
        <taxon>Bacillati</taxon>
        <taxon>Bacillota</taxon>
        <taxon>Bacilli</taxon>
        <taxon>Lactobacillales</taxon>
        <taxon>Enterococcaceae</taxon>
        <taxon>Enterococcus</taxon>
    </lineage>
</organism>
<name>A0A9D2F9Z2_9ENTE</name>
<dbReference type="GO" id="GO:0004519">
    <property type="term" value="F:endonuclease activity"/>
    <property type="evidence" value="ECO:0007669"/>
    <property type="project" value="UniProtKB-KW"/>
</dbReference>